<dbReference type="PANTHER" id="PTHR34298:SF2">
    <property type="entry name" value="SEGREGATION AND CONDENSATION PROTEIN B"/>
    <property type="match status" value="1"/>
</dbReference>
<dbReference type="OrthoDB" id="9806226at2"/>
<dbReference type="InterPro" id="IPR005234">
    <property type="entry name" value="ScpB_csome_segregation"/>
</dbReference>
<dbReference type="AlphaFoldDB" id="E4RL38"/>
<sequence>MAKENKEINYVALVEALIFSSKNKIKKETLLKITGLNVGQLEQIIEYLKIQYQKENSGVALKSYDNHYVFQTKEIYSDHIEELFDITRVASLSTAAMETLAIVAYRQPVTRTEIEEIRGVRVAQTLNTLAKYDLIEELGRKETVGNPILYGTTNQFLEYLDINNLDQLPEIERVEKLFAKEIEEAEKDEKAEKEESEANVEIAEKEEKEEDEENNIEK</sequence>
<dbReference type="KEGG" id="has:Halsa_1375"/>
<proteinExistence type="predicted"/>
<dbReference type="NCBIfam" id="TIGR00281">
    <property type="entry name" value="SMC-Scp complex subunit ScpB"/>
    <property type="match status" value="1"/>
</dbReference>
<dbReference type="GO" id="GO:0051304">
    <property type="term" value="P:chromosome separation"/>
    <property type="evidence" value="ECO:0007669"/>
    <property type="project" value="InterPro"/>
</dbReference>
<dbReference type="Gene3D" id="1.10.10.10">
    <property type="entry name" value="Winged helix-like DNA-binding domain superfamily/Winged helix DNA-binding domain"/>
    <property type="match status" value="2"/>
</dbReference>
<organism evidence="6 7">
    <name type="scientific">Halanaerobium hydrogeniformans</name>
    <name type="common">Halanaerobium sp. (strain sapolanicus)</name>
    <dbReference type="NCBI Taxonomy" id="656519"/>
    <lineage>
        <taxon>Bacteria</taxon>
        <taxon>Bacillati</taxon>
        <taxon>Bacillota</taxon>
        <taxon>Clostridia</taxon>
        <taxon>Halanaerobiales</taxon>
        <taxon>Halanaerobiaceae</taxon>
        <taxon>Halanaerobium</taxon>
    </lineage>
</organism>
<feature type="compositionally biased region" description="Acidic residues" evidence="5">
    <location>
        <begin position="207"/>
        <end position="218"/>
    </location>
</feature>
<evidence type="ECO:0000256" key="1">
    <source>
        <dbReference type="ARBA" id="ARBA00022490"/>
    </source>
</evidence>
<reference evidence="6 7" key="1">
    <citation type="submission" date="2010-11" db="EMBL/GenBank/DDBJ databases">
        <title>Complete sequence of Halanaerobium sp. sapolanicus.</title>
        <authorList>
            <consortium name="US DOE Joint Genome Institute"/>
            <person name="Lucas S."/>
            <person name="Copeland A."/>
            <person name="Lapidus A."/>
            <person name="Cheng J.-F."/>
            <person name="Bruce D."/>
            <person name="Goodwin L."/>
            <person name="Pitluck S."/>
            <person name="Davenport K."/>
            <person name="Detter J.C."/>
            <person name="Han C."/>
            <person name="Tapia R."/>
            <person name="Land M."/>
            <person name="Hauser L."/>
            <person name="Jeffries C."/>
            <person name="Kyrpides N."/>
            <person name="Ivanova N."/>
            <person name="Mikhailova N."/>
            <person name="Begemann M.B."/>
            <person name="Mormile M.R."/>
            <person name="Wall J.D."/>
            <person name="Elias D.A."/>
            <person name="Woyke T."/>
        </authorList>
    </citation>
    <scope>NUCLEOTIDE SEQUENCE [LARGE SCALE GENOMIC DNA]</scope>
    <source>
        <strain evidence="7">sapolanicus</strain>
    </source>
</reference>
<keyword evidence="3" id="KW-0159">Chromosome partition</keyword>
<dbReference type="InterPro" id="IPR036388">
    <property type="entry name" value="WH-like_DNA-bd_sf"/>
</dbReference>
<evidence type="ECO:0000256" key="4">
    <source>
        <dbReference type="ARBA" id="ARBA00023306"/>
    </source>
</evidence>
<dbReference type="RefSeq" id="WP_013405883.1">
    <property type="nucleotide sequence ID" value="NC_014654.1"/>
</dbReference>
<evidence type="ECO:0000256" key="5">
    <source>
        <dbReference type="SAM" id="MobiDB-lite"/>
    </source>
</evidence>
<keyword evidence="2" id="KW-0132">Cell division</keyword>
<dbReference type="EMBL" id="CP002304">
    <property type="protein sequence ID" value="ADQ14802.1"/>
    <property type="molecule type" value="Genomic_DNA"/>
</dbReference>
<dbReference type="HOGENOM" id="CLU_045647_5_3_9"/>
<keyword evidence="7" id="KW-1185">Reference proteome</keyword>
<keyword evidence="1" id="KW-0963">Cytoplasm</keyword>
<dbReference type="GO" id="GO:0051301">
    <property type="term" value="P:cell division"/>
    <property type="evidence" value="ECO:0007669"/>
    <property type="project" value="UniProtKB-KW"/>
</dbReference>
<dbReference type="PIRSF" id="PIRSF019345">
    <property type="entry name" value="ScpB"/>
    <property type="match status" value="1"/>
</dbReference>
<gene>
    <name evidence="6" type="ordered locus">Halsa_1375</name>
</gene>
<evidence type="ECO:0000313" key="6">
    <source>
        <dbReference type="EMBL" id="ADQ14802.1"/>
    </source>
</evidence>
<dbReference type="InterPro" id="IPR036390">
    <property type="entry name" value="WH_DNA-bd_sf"/>
</dbReference>
<accession>E4RL38</accession>
<protein>
    <submittedName>
        <fullName evidence="6">Chromosome segregation and condensation protein, ScpB</fullName>
    </submittedName>
</protein>
<name>E4RL38_HALHG</name>
<evidence type="ECO:0000256" key="2">
    <source>
        <dbReference type="ARBA" id="ARBA00022618"/>
    </source>
</evidence>
<evidence type="ECO:0000313" key="7">
    <source>
        <dbReference type="Proteomes" id="UP000007434"/>
    </source>
</evidence>
<dbReference type="Pfam" id="PF04079">
    <property type="entry name" value="SMC_ScpB"/>
    <property type="match status" value="1"/>
</dbReference>
<feature type="region of interest" description="Disordered" evidence="5">
    <location>
        <begin position="185"/>
        <end position="218"/>
    </location>
</feature>
<dbReference type="Proteomes" id="UP000007434">
    <property type="component" value="Chromosome"/>
</dbReference>
<dbReference type="eggNOG" id="COG1386">
    <property type="taxonomic scope" value="Bacteria"/>
</dbReference>
<reference evidence="6 7" key="2">
    <citation type="journal article" date="2011" name="J. Bacteriol.">
        <title>Complete Genome Sequence of the Haloalkaliphilic, Hydrogen Producing Halanaerobium hydrogenoformans.</title>
        <authorList>
            <person name="Brown S.D."/>
            <person name="Begemann M.B."/>
            <person name="Mormile M.R."/>
            <person name="Wall J.D."/>
            <person name="Han C.S."/>
            <person name="Goodwin L.A."/>
            <person name="Pitluck S."/>
            <person name="Land M.L."/>
            <person name="Hauser L.J."/>
            <person name="Elias D.A."/>
        </authorList>
    </citation>
    <scope>NUCLEOTIDE SEQUENCE [LARGE SCALE GENOMIC DNA]</scope>
    <source>
        <strain evidence="7">sapolanicus</strain>
    </source>
</reference>
<dbReference type="SUPFAM" id="SSF46785">
    <property type="entry name" value="Winged helix' DNA-binding domain"/>
    <property type="match status" value="2"/>
</dbReference>
<keyword evidence="4" id="KW-0131">Cell cycle</keyword>
<evidence type="ECO:0000256" key="3">
    <source>
        <dbReference type="ARBA" id="ARBA00022829"/>
    </source>
</evidence>
<dbReference type="STRING" id="656519.Halsa_1375"/>
<dbReference type="PANTHER" id="PTHR34298">
    <property type="entry name" value="SEGREGATION AND CONDENSATION PROTEIN B"/>
    <property type="match status" value="1"/>
</dbReference>